<feature type="region of interest" description="Disordered" evidence="2">
    <location>
        <begin position="43"/>
        <end position="98"/>
    </location>
</feature>
<proteinExistence type="predicted"/>
<feature type="compositionally biased region" description="Basic and acidic residues" evidence="2">
    <location>
        <begin position="45"/>
        <end position="56"/>
    </location>
</feature>
<evidence type="ECO:0000313" key="5">
    <source>
        <dbReference type="Proteomes" id="UP000697995"/>
    </source>
</evidence>
<dbReference type="InterPro" id="IPR002104">
    <property type="entry name" value="Integrase_catalytic"/>
</dbReference>
<dbReference type="PROSITE" id="PS51898">
    <property type="entry name" value="TYR_RECOMBINASE"/>
    <property type="match status" value="1"/>
</dbReference>
<evidence type="ECO:0000259" key="3">
    <source>
        <dbReference type="PROSITE" id="PS51898"/>
    </source>
</evidence>
<comment type="caution">
    <text evidence="4">The sequence shown here is derived from an EMBL/GenBank/DDBJ whole genome shotgun (WGS) entry which is preliminary data.</text>
</comment>
<sequence>MYLGATARPVRRGSRPPALQGLPGRLGLLRRLDRCAWPGFPPRSAGDHWRLSDGQDRQPAGQRRKAAAGGDLHRAPPGWALARHPPPSGPRGDARHPPAAWYRTAASCRGDRRRGQGHVVATCDDAQLGLRDRALLLVGFAGVFHRSELVALQVADVIEVESGLRVTIRRSKGDQEGAGQLIGVMHTGTSTCPAVALAAWRDAAAIADGPLFRSVDRHGRIGDSLSDKAVALVVKRRAKLAGLDRADFFGHSLRAGLATSGAAHGHEECDIQRQAGHRSAIVLRCYIHDGRLFRANVSGYVGP</sequence>
<gene>
    <name evidence="4" type="ORF">CKO45_27870</name>
</gene>
<feature type="domain" description="Tyr recombinase" evidence="3">
    <location>
        <begin position="91"/>
        <end position="299"/>
    </location>
</feature>
<accession>A0ABS1D694</accession>
<dbReference type="PANTHER" id="PTHR34605">
    <property type="entry name" value="PHAGE_INTEGRASE DOMAIN-CONTAINING PROTEIN"/>
    <property type="match status" value="1"/>
</dbReference>
<dbReference type="InterPro" id="IPR011010">
    <property type="entry name" value="DNA_brk_join_enz"/>
</dbReference>
<dbReference type="InterPro" id="IPR013762">
    <property type="entry name" value="Integrase-like_cat_sf"/>
</dbReference>
<evidence type="ECO:0000256" key="2">
    <source>
        <dbReference type="SAM" id="MobiDB-lite"/>
    </source>
</evidence>
<protein>
    <recommendedName>
        <fullName evidence="3">Tyr recombinase domain-containing protein</fullName>
    </recommendedName>
</protein>
<feature type="region of interest" description="Disordered" evidence="2">
    <location>
        <begin position="1"/>
        <end position="23"/>
    </location>
</feature>
<keyword evidence="1" id="KW-0233">DNA recombination</keyword>
<dbReference type="CDD" id="cd00799">
    <property type="entry name" value="INT_Cre_C"/>
    <property type="match status" value="1"/>
</dbReference>
<evidence type="ECO:0000256" key="1">
    <source>
        <dbReference type="ARBA" id="ARBA00023172"/>
    </source>
</evidence>
<keyword evidence="5" id="KW-1185">Reference proteome</keyword>
<organism evidence="4 5">
    <name type="scientific">Paracraurococcus ruber</name>
    <dbReference type="NCBI Taxonomy" id="77675"/>
    <lineage>
        <taxon>Bacteria</taxon>
        <taxon>Pseudomonadati</taxon>
        <taxon>Pseudomonadota</taxon>
        <taxon>Alphaproteobacteria</taxon>
        <taxon>Acetobacterales</taxon>
        <taxon>Roseomonadaceae</taxon>
        <taxon>Paracraurococcus</taxon>
    </lineage>
</organism>
<dbReference type="Proteomes" id="UP000697995">
    <property type="component" value="Unassembled WGS sequence"/>
</dbReference>
<reference evidence="4 5" key="1">
    <citation type="journal article" date="2020" name="Microorganisms">
        <title>Osmotic Adaptation and Compatible Solute Biosynthesis of Phototrophic Bacteria as Revealed from Genome Analyses.</title>
        <authorList>
            <person name="Imhoff J.F."/>
            <person name="Rahn T."/>
            <person name="Kunzel S."/>
            <person name="Keller A."/>
            <person name="Neulinger S.C."/>
        </authorList>
    </citation>
    <scope>NUCLEOTIDE SEQUENCE [LARGE SCALE GENOMIC DNA]</scope>
    <source>
        <strain evidence="4 5">DSM 15382</strain>
    </source>
</reference>
<dbReference type="Pfam" id="PF00589">
    <property type="entry name" value="Phage_integrase"/>
    <property type="match status" value="1"/>
</dbReference>
<dbReference type="SUPFAM" id="SSF56349">
    <property type="entry name" value="DNA breaking-rejoining enzymes"/>
    <property type="match status" value="1"/>
</dbReference>
<dbReference type="Gene3D" id="1.10.443.10">
    <property type="entry name" value="Intergrase catalytic core"/>
    <property type="match status" value="1"/>
</dbReference>
<dbReference type="EMBL" id="NRSG01000426">
    <property type="protein sequence ID" value="MBK1662013.1"/>
    <property type="molecule type" value="Genomic_DNA"/>
</dbReference>
<dbReference type="PANTHER" id="PTHR34605:SF3">
    <property type="entry name" value="P CELL-TYPE AGGLUTINATION PROTEIN MAP4-LIKE-RELATED"/>
    <property type="match status" value="1"/>
</dbReference>
<name>A0ABS1D694_9PROT</name>
<dbReference type="InterPro" id="IPR052925">
    <property type="entry name" value="Phage_Integrase-like_Recomb"/>
</dbReference>
<evidence type="ECO:0000313" key="4">
    <source>
        <dbReference type="EMBL" id="MBK1662013.1"/>
    </source>
</evidence>